<dbReference type="AlphaFoldDB" id="A0A8T0IV09"/>
<evidence type="ECO:0000313" key="2">
    <source>
        <dbReference type="Proteomes" id="UP000822688"/>
    </source>
</evidence>
<accession>A0A8T0IV09</accession>
<gene>
    <name evidence="1" type="ORF">KC19_2G174000</name>
</gene>
<dbReference type="EMBL" id="CM026422">
    <property type="protein sequence ID" value="KAG0587574.1"/>
    <property type="molecule type" value="Genomic_DNA"/>
</dbReference>
<proteinExistence type="predicted"/>
<comment type="caution">
    <text evidence="1">The sequence shown here is derived from an EMBL/GenBank/DDBJ whole genome shotgun (WGS) entry which is preliminary data.</text>
</comment>
<keyword evidence="2" id="KW-1185">Reference proteome</keyword>
<protein>
    <submittedName>
        <fullName evidence="1">Uncharacterized protein</fullName>
    </submittedName>
</protein>
<sequence length="133" mass="15412">MEQFPMPAKNVGATLKQKWPDDTVKLNLKGALSEIERNILRDTKYIADNFDKLFDENKKLQNNLAGTEKRLRIELDSKLKAILDMLTVKLDFLDGRTIQSGIDLDENLKERVRQAHHLDDIQNQVGVLEFRLH</sequence>
<reference evidence="1" key="1">
    <citation type="submission" date="2020-06" db="EMBL/GenBank/DDBJ databases">
        <title>WGS assembly of Ceratodon purpureus strain R40.</title>
        <authorList>
            <person name="Carey S.B."/>
            <person name="Jenkins J."/>
            <person name="Shu S."/>
            <person name="Lovell J.T."/>
            <person name="Sreedasyam A."/>
            <person name="Maumus F."/>
            <person name="Tiley G.P."/>
            <person name="Fernandez-Pozo N."/>
            <person name="Barry K."/>
            <person name="Chen C."/>
            <person name="Wang M."/>
            <person name="Lipzen A."/>
            <person name="Daum C."/>
            <person name="Saski C.A."/>
            <person name="Payton A.C."/>
            <person name="Mcbreen J.C."/>
            <person name="Conrad R.E."/>
            <person name="Kollar L.M."/>
            <person name="Olsson S."/>
            <person name="Huttunen S."/>
            <person name="Landis J.B."/>
            <person name="Wickett N.J."/>
            <person name="Johnson M.G."/>
            <person name="Rensing S.A."/>
            <person name="Grimwood J."/>
            <person name="Schmutz J."/>
            <person name="Mcdaniel S.F."/>
        </authorList>
    </citation>
    <scope>NUCLEOTIDE SEQUENCE</scope>
    <source>
        <strain evidence="1">R40</strain>
    </source>
</reference>
<organism evidence="1 2">
    <name type="scientific">Ceratodon purpureus</name>
    <name type="common">Fire moss</name>
    <name type="synonym">Dicranum purpureum</name>
    <dbReference type="NCBI Taxonomy" id="3225"/>
    <lineage>
        <taxon>Eukaryota</taxon>
        <taxon>Viridiplantae</taxon>
        <taxon>Streptophyta</taxon>
        <taxon>Embryophyta</taxon>
        <taxon>Bryophyta</taxon>
        <taxon>Bryophytina</taxon>
        <taxon>Bryopsida</taxon>
        <taxon>Dicranidae</taxon>
        <taxon>Pseudoditrichales</taxon>
        <taxon>Ditrichaceae</taxon>
        <taxon>Ceratodon</taxon>
    </lineage>
</organism>
<name>A0A8T0IV09_CERPU</name>
<dbReference type="Proteomes" id="UP000822688">
    <property type="component" value="Chromosome 2"/>
</dbReference>
<evidence type="ECO:0000313" key="1">
    <source>
        <dbReference type="EMBL" id="KAG0587574.1"/>
    </source>
</evidence>